<dbReference type="RefSeq" id="WP_175108516.1">
    <property type="nucleotide sequence ID" value="NZ_CADIKM010000138.1"/>
</dbReference>
<dbReference type="GO" id="GO:0016787">
    <property type="term" value="F:hydrolase activity"/>
    <property type="evidence" value="ECO:0007669"/>
    <property type="project" value="UniProtKB-KW"/>
</dbReference>
<keyword evidence="3" id="KW-0378">Hydrolase</keyword>
<dbReference type="Pfam" id="PF05016">
    <property type="entry name" value="ParE_toxin"/>
    <property type="match status" value="1"/>
</dbReference>
<evidence type="ECO:0000313" key="4">
    <source>
        <dbReference type="Proteomes" id="UP000494115"/>
    </source>
</evidence>
<dbReference type="Gene3D" id="3.30.2310.20">
    <property type="entry name" value="RelE-like"/>
    <property type="match status" value="1"/>
</dbReference>
<gene>
    <name evidence="3" type="primary">relE</name>
    <name evidence="3" type="ORF">LMG28138_06051</name>
</gene>
<dbReference type="InterPro" id="IPR007712">
    <property type="entry name" value="RelE/ParE_toxin"/>
</dbReference>
<proteinExistence type="inferred from homology"/>
<dbReference type="SUPFAM" id="SSF143011">
    <property type="entry name" value="RelE-like"/>
    <property type="match status" value="1"/>
</dbReference>
<reference evidence="3 4" key="1">
    <citation type="submission" date="2020-04" db="EMBL/GenBank/DDBJ databases">
        <authorList>
            <person name="De Canck E."/>
        </authorList>
    </citation>
    <scope>NUCLEOTIDE SEQUENCE [LARGE SCALE GENOMIC DNA]</scope>
    <source>
        <strain evidence="3 4">LMG 28138</strain>
    </source>
</reference>
<evidence type="ECO:0000313" key="3">
    <source>
        <dbReference type="EMBL" id="CAB3808547.1"/>
    </source>
</evidence>
<accession>A0A6S7BPN6</accession>
<name>A0A6S7BPN6_9BURK</name>
<dbReference type="PANTHER" id="PTHR35601:SF1">
    <property type="entry name" value="TOXIN RELE"/>
    <property type="match status" value="1"/>
</dbReference>
<dbReference type="Proteomes" id="UP000494115">
    <property type="component" value="Unassembled WGS sequence"/>
</dbReference>
<comment type="similarity">
    <text evidence="1">Belongs to the RelE toxin family.</text>
</comment>
<evidence type="ECO:0000256" key="1">
    <source>
        <dbReference type="ARBA" id="ARBA00006226"/>
    </source>
</evidence>
<keyword evidence="2" id="KW-1277">Toxin-antitoxin system</keyword>
<protein>
    <submittedName>
        <fullName evidence="3">mRNA interferase toxin RelE</fullName>
        <ecNumber evidence="3">3.1.-.-</ecNumber>
    </submittedName>
</protein>
<dbReference type="EMBL" id="CADIKM010000138">
    <property type="protein sequence ID" value="CAB3808547.1"/>
    <property type="molecule type" value="Genomic_DNA"/>
</dbReference>
<dbReference type="EC" id="3.1.-.-" evidence="3"/>
<dbReference type="AlphaFoldDB" id="A0A6S7BPN6"/>
<dbReference type="NCBIfam" id="TIGR02385">
    <property type="entry name" value="RelE_StbE"/>
    <property type="match status" value="1"/>
</dbReference>
<evidence type="ECO:0000256" key="2">
    <source>
        <dbReference type="ARBA" id="ARBA00022649"/>
    </source>
</evidence>
<organism evidence="3 4">
    <name type="scientific">Pararobbsia alpina</name>
    <dbReference type="NCBI Taxonomy" id="621374"/>
    <lineage>
        <taxon>Bacteria</taxon>
        <taxon>Pseudomonadati</taxon>
        <taxon>Pseudomonadota</taxon>
        <taxon>Betaproteobacteria</taxon>
        <taxon>Burkholderiales</taxon>
        <taxon>Burkholderiaceae</taxon>
        <taxon>Pararobbsia</taxon>
    </lineage>
</organism>
<sequence>MTYKLAFLPSALKEWEKLDATVREQFKKKLKERLENPRVPSAALSTMADTYKIKLASLGFRLVYCVDEGIVTVTVIAVGKRNRGQVYGMARRRFDEAEK</sequence>
<keyword evidence="4" id="KW-1185">Reference proteome</keyword>
<dbReference type="PANTHER" id="PTHR35601">
    <property type="entry name" value="TOXIN RELE"/>
    <property type="match status" value="1"/>
</dbReference>
<dbReference type="InterPro" id="IPR035093">
    <property type="entry name" value="RelE/ParE_toxin_dom_sf"/>
</dbReference>